<dbReference type="Gene3D" id="1.10.443.10">
    <property type="entry name" value="Intergrase catalytic core"/>
    <property type="match status" value="1"/>
</dbReference>
<dbReference type="RefSeq" id="WP_254295100.1">
    <property type="nucleotide sequence ID" value="NZ_JAMLDX010000014.1"/>
</dbReference>
<dbReference type="GO" id="GO:0003677">
    <property type="term" value="F:DNA binding"/>
    <property type="evidence" value="ECO:0007669"/>
    <property type="project" value="UniProtKB-KW"/>
</dbReference>
<accession>A0A9X2HR72</accession>
<name>A0A9X2HR72_9SPHN</name>
<dbReference type="EMBL" id="JAMLDX010000014">
    <property type="protein sequence ID" value="MCP3732018.1"/>
    <property type="molecule type" value="Genomic_DNA"/>
</dbReference>
<dbReference type="AlphaFoldDB" id="A0A9X2HR72"/>
<dbReference type="PROSITE" id="PS51898">
    <property type="entry name" value="TYR_RECOMBINASE"/>
    <property type="match status" value="1"/>
</dbReference>
<dbReference type="InterPro" id="IPR002104">
    <property type="entry name" value="Integrase_catalytic"/>
</dbReference>
<keyword evidence="3" id="KW-0233">DNA recombination</keyword>
<evidence type="ECO:0000256" key="2">
    <source>
        <dbReference type="ARBA" id="ARBA00023125"/>
    </source>
</evidence>
<dbReference type="InterPro" id="IPR050090">
    <property type="entry name" value="Tyrosine_recombinase_XerCD"/>
</dbReference>
<dbReference type="PANTHER" id="PTHR30349">
    <property type="entry name" value="PHAGE INTEGRASE-RELATED"/>
    <property type="match status" value="1"/>
</dbReference>
<evidence type="ECO:0000313" key="6">
    <source>
        <dbReference type="Proteomes" id="UP001139451"/>
    </source>
</evidence>
<feature type="domain" description="Tyr recombinase" evidence="4">
    <location>
        <begin position="180"/>
        <end position="383"/>
    </location>
</feature>
<sequence>MASVNKRKWTKPDGSTGEAWIVRYKDGPAHRQKTFERKKEADAFARKVENEMEAGTHVSRARSRTISQLIDEVLADLGRRRDEGQVGESYVKQNRITLAYARLHLGHVVAADLTWQQVDDYGRKLRGMKSRVYGQPLSAGTIQLAMAALNLAVGFGVRRGYAARNVVGDAMKELGSLPAAAIETFTQDEIRLLLGTIEDRPAHISRRGQALMRCMVYLAVMCGLRKGEILALTWDDIDFKAGQVRVSKSLTPADLLKGPKTASGRRVVPLSRLAAQALEQWRRFAVLDGRGLLFRTKGGTAITDTFYRDAWYPLLRRAQIATNSKVGHRHFHALRHFAGSAWLDAGVPLPEVSRMLGHANVMITARVYSHVIQEVHHRADQLDACAANLLAAPLPAIAHGMRTAA</sequence>
<dbReference type="SUPFAM" id="SSF56349">
    <property type="entry name" value="DNA breaking-rejoining enzymes"/>
    <property type="match status" value="1"/>
</dbReference>
<dbReference type="InterPro" id="IPR010998">
    <property type="entry name" value="Integrase_recombinase_N"/>
</dbReference>
<keyword evidence="6" id="KW-1185">Reference proteome</keyword>
<reference evidence="5" key="1">
    <citation type="submission" date="2022-05" db="EMBL/GenBank/DDBJ databases">
        <title>Sphingomonas sp. strain MG17 Genome sequencing and assembly.</title>
        <authorList>
            <person name="Kim I."/>
        </authorList>
    </citation>
    <scope>NUCLEOTIDE SEQUENCE</scope>
    <source>
        <strain evidence="5">MG17</strain>
    </source>
</reference>
<dbReference type="Pfam" id="PF00589">
    <property type="entry name" value="Phage_integrase"/>
    <property type="match status" value="1"/>
</dbReference>
<evidence type="ECO:0000259" key="4">
    <source>
        <dbReference type="PROSITE" id="PS51898"/>
    </source>
</evidence>
<dbReference type="Gene3D" id="1.10.150.130">
    <property type="match status" value="1"/>
</dbReference>
<dbReference type="InterPro" id="IPR011010">
    <property type="entry name" value="DNA_brk_join_enz"/>
</dbReference>
<dbReference type="GO" id="GO:0015074">
    <property type="term" value="P:DNA integration"/>
    <property type="evidence" value="ECO:0007669"/>
    <property type="project" value="UniProtKB-KW"/>
</dbReference>
<comment type="caution">
    <text evidence="5">The sequence shown here is derived from an EMBL/GenBank/DDBJ whole genome shotgun (WGS) entry which is preliminary data.</text>
</comment>
<gene>
    <name evidence="5" type="ORF">M9978_16455</name>
</gene>
<dbReference type="Proteomes" id="UP001139451">
    <property type="component" value="Unassembled WGS sequence"/>
</dbReference>
<dbReference type="GO" id="GO:0006310">
    <property type="term" value="P:DNA recombination"/>
    <property type="evidence" value="ECO:0007669"/>
    <property type="project" value="UniProtKB-KW"/>
</dbReference>
<protein>
    <submittedName>
        <fullName evidence="5">Site-specific integrase</fullName>
    </submittedName>
</protein>
<organism evidence="5 6">
    <name type="scientific">Sphingomonas tagetis</name>
    <dbReference type="NCBI Taxonomy" id="2949092"/>
    <lineage>
        <taxon>Bacteria</taxon>
        <taxon>Pseudomonadati</taxon>
        <taxon>Pseudomonadota</taxon>
        <taxon>Alphaproteobacteria</taxon>
        <taxon>Sphingomonadales</taxon>
        <taxon>Sphingomonadaceae</taxon>
        <taxon>Sphingomonas</taxon>
    </lineage>
</organism>
<dbReference type="InterPro" id="IPR013762">
    <property type="entry name" value="Integrase-like_cat_sf"/>
</dbReference>
<evidence type="ECO:0000313" key="5">
    <source>
        <dbReference type="EMBL" id="MCP3732018.1"/>
    </source>
</evidence>
<proteinExistence type="predicted"/>
<dbReference type="PANTHER" id="PTHR30349:SF94">
    <property type="entry name" value="INTEGRASE_RECOMBINASE HI_1414-RELATED"/>
    <property type="match status" value="1"/>
</dbReference>
<evidence type="ECO:0000256" key="1">
    <source>
        <dbReference type="ARBA" id="ARBA00022908"/>
    </source>
</evidence>
<keyword evidence="2" id="KW-0238">DNA-binding</keyword>
<evidence type="ECO:0000256" key="3">
    <source>
        <dbReference type="ARBA" id="ARBA00023172"/>
    </source>
</evidence>
<dbReference type="CDD" id="cd01189">
    <property type="entry name" value="INT_ICEBs1_C_like"/>
    <property type="match status" value="1"/>
</dbReference>
<keyword evidence="1" id="KW-0229">DNA integration</keyword>